<dbReference type="InterPro" id="IPR044149">
    <property type="entry name" value="Nitrilases_CHs"/>
</dbReference>
<dbReference type="PANTHER" id="PTHR46044:SF2">
    <property type="entry name" value="CN HYDROLASE DOMAIN-CONTAINING PROTEIN"/>
    <property type="match status" value="1"/>
</dbReference>
<comment type="similarity">
    <text evidence="1">Belongs to the carbon-nitrogen hydrolase superfamily. Nitrilase family.</text>
</comment>
<dbReference type="Pfam" id="PF00795">
    <property type="entry name" value="CN_hydrolase"/>
    <property type="match status" value="1"/>
</dbReference>
<reference evidence="4" key="1">
    <citation type="submission" date="2016-10" db="EMBL/GenBank/DDBJ databases">
        <authorList>
            <person name="Varghese N."/>
            <person name="Submissions S."/>
        </authorList>
    </citation>
    <scope>NUCLEOTIDE SEQUENCE [LARGE SCALE GENOMIC DNA]</scope>
    <source>
        <strain evidence="4">DSM 22361</strain>
    </source>
</reference>
<keyword evidence="4" id="KW-1185">Reference proteome</keyword>
<dbReference type="CDD" id="cd07564">
    <property type="entry name" value="nitrilases_CHs"/>
    <property type="match status" value="1"/>
</dbReference>
<protein>
    <submittedName>
        <fullName evidence="3">Aliphatic nitrilase</fullName>
    </submittedName>
</protein>
<proteinExistence type="inferred from homology"/>
<accession>A0A1H5SRJ6</accession>
<dbReference type="RefSeq" id="WP_200818746.1">
    <property type="nucleotide sequence ID" value="NZ_CP049246.1"/>
</dbReference>
<evidence type="ECO:0000259" key="2">
    <source>
        <dbReference type="PROSITE" id="PS50263"/>
    </source>
</evidence>
<dbReference type="PANTHER" id="PTHR46044">
    <property type="entry name" value="NITRILASE"/>
    <property type="match status" value="1"/>
</dbReference>
<sequence length="351" mass="39261">MKFPKFKAAAVQTSPVYFNVDATVSKVCAIIREAAENGAKLIAFPEVFISAYPYWNWIMNPVEGSKWFKKLYLNSITADGPEVEKIAQVARDYDINVVIGLNERVKEKVGTLYNTILTISNEGHILGRHRKLVPTWAEKLTWSGGDGSSLKVHDTNVGPLGVLACGENTNTLARFSLLAQGELIHIANYISLPVAPIDYNMAEAIKIRAAAHSFEGKVYTITSCSTISEDIIQLFEKEVPNARELLTRKNSSYSGFIDPNGQQIGESIIDDEGIVYAEIDLERCIQPKQMHDLLGHYNRFDIFNLKVNTEEQRAIQFAESKAVAVENEHGQLPDHDLDNLIDIHKNKAYKH</sequence>
<organism evidence="3 4">
    <name type="scientific">Sphingobacterium lactis</name>
    <dbReference type="NCBI Taxonomy" id="797291"/>
    <lineage>
        <taxon>Bacteria</taxon>
        <taxon>Pseudomonadati</taxon>
        <taxon>Bacteroidota</taxon>
        <taxon>Sphingobacteriia</taxon>
        <taxon>Sphingobacteriales</taxon>
        <taxon>Sphingobacteriaceae</taxon>
        <taxon>Sphingobacterium</taxon>
    </lineage>
</organism>
<feature type="domain" description="CN hydrolase" evidence="2">
    <location>
        <begin position="6"/>
        <end position="281"/>
    </location>
</feature>
<dbReference type="GO" id="GO:0003824">
    <property type="term" value="F:catalytic activity"/>
    <property type="evidence" value="ECO:0007669"/>
    <property type="project" value="InterPro"/>
</dbReference>
<dbReference type="EMBL" id="FNUT01000001">
    <property type="protein sequence ID" value="SEF52461.1"/>
    <property type="molecule type" value="Genomic_DNA"/>
</dbReference>
<dbReference type="InterPro" id="IPR003010">
    <property type="entry name" value="C-N_Hydrolase"/>
</dbReference>
<dbReference type="PROSITE" id="PS50263">
    <property type="entry name" value="CN_HYDROLASE"/>
    <property type="match status" value="1"/>
</dbReference>
<dbReference type="Proteomes" id="UP000236731">
    <property type="component" value="Unassembled WGS sequence"/>
</dbReference>
<dbReference type="InterPro" id="IPR036526">
    <property type="entry name" value="C-N_Hydrolase_sf"/>
</dbReference>
<evidence type="ECO:0000256" key="1">
    <source>
        <dbReference type="ARBA" id="ARBA00008129"/>
    </source>
</evidence>
<dbReference type="SUPFAM" id="SSF56317">
    <property type="entry name" value="Carbon-nitrogen hydrolase"/>
    <property type="match status" value="1"/>
</dbReference>
<evidence type="ECO:0000313" key="4">
    <source>
        <dbReference type="Proteomes" id="UP000236731"/>
    </source>
</evidence>
<gene>
    <name evidence="3" type="ORF">SAMN05421877_101343</name>
</gene>
<dbReference type="Gene3D" id="3.60.110.10">
    <property type="entry name" value="Carbon-nitrogen hydrolase"/>
    <property type="match status" value="1"/>
</dbReference>
<evidence type="ECO:0000313" key="3">
    <source>
        <dbReference type="EMBL" id="SEF52461.1"/>
    </source>
</evidence>
<dbReference type="AlphaFoldDB" id="A0A1H5SRJ6"/>
<name>A0A1H5SRJ6_9SPHI</name>